<keyword evidence="2" id="KW-0472">Membrane</keyword>
<dbReference type="InterPro" id="IPR025443">
    <property type="entry name" value="DUF4307"/>
</dbReference>
<keyword evidence="4" id="KW-1185">Reference proteome</keyword>
<name>A0ABX6YL64_9MICO</name>
<dbReference type="Proteomes" id="UP000662814">
    <property type="component" value="Chromosome"/>
</dbReference>
<dbReference type="Pfam" id="PF14155">
    <property type="entry name" value="DUF4307"/>
    <property type="match status" value="1"/>
</dbReference>
<reference evidence="3 4" key="1">
    <citation type="submission" date="2020-12" db="EMBL/GenBank/DDBJ databases">
        <title>Microbacterium sp. HY060.</title>
        <authorList>
            <person name="Zhou J."/>
        </authorList>
    </citation>
    <scope>NUCLEOTIDE SEQUENCE [LARGE SCALE GENOMIC DNA]</scope>
    <source>
        <strain evidence="3 4">HY60</strain>
    </source>
</reference>
<dbReference type="RefSeq" id="WP_166989032.1">
    <property type="nucleotide sequence ID" value="NZ_CP061169.1"/>
</dbReference>
<evidence type="ECO:0000313" key="3">
    <source>
        <dbReference type="EMBL" id="QPZ39548.1"/>
    </source>
</evidence>
<organism evidence="3 4">
    <name type="scientific">Paramicrobacterium chengjingii</name>
    <dbReference type="NCBI Taxonomy" id="2769067"/>
    <lineage>
        <taxon>Bacteria</taxon>
        <taxon>Bacillati</taxon>
        <taxon>Actinomycetota</taxon>
        <taxon>Actinomycetes</taxon>
        <taxon>Micrococcales</taxon>
        <taxon>Microbacteriaceae</taxon>
        <taxon>Paramicrobacterium</taxon>
    </lineage>
</organism>
<feature type="region of interest" description="Disordered" evidence="1">
    <location>
        <begin position="1"/>
        <end position="20"/>
    </location>
</feature>
<accession>A0ABX6YL64</accession>
<dbReference type="EMBL" id="CP061169">
    <property type="protein sequence ID" value="QPZ39548.1"/>
    <property type="molecule type" value="Genomic_DNA"/>
</dbReference>
<gene>
    <name evidence="3" type="ORF">HCR76_05685</name>
</gene>
<protein>
    <submittedName>
        <fullName evidence="3">DUF4307 domain-containing protein</fullName>
    </submittedName>
</protein>
<evidence type="ECO:0000256" key="1">
    <source>
        <dbReference type="SAM" id="MobiDB-lite"/>
    </source>
</evidence>
<keyword evidence="2" id="KW-1133">Transmembrane helix</keyword>
<sequence>MTDRQGSPDAVANTRADAASAPSQRLDARYGNSRASRIRLRVLLWSLGAFIVVVFGAWVLWAGLLAPAANVNAVDVAHTVVDEHTVDVTYQLTVAPGTAAMCAIQAQDNQHSIVGWKIVELPASDTRTRELTESVRTVDTAVTGLIYRCWLP</sequence>
<feature type="transmembrane region" description="Helical" evidence="2">
    <location>
        <begin position="42"/>
        <end position="64"/>
    </location>
</feature>
<evidence type="ECO:0000256" key="2">
    <source>
        <dbReference type="SAM" id="Phobius"/>
    </source>
</evidence>
<proteinExistence type="predicted"/>
<evidence type="ECO:0000313" key="4">
    <source>
        <dbReference type="Proteomes" id="UP000662814"/>
    </source>
</evidence>
<keyword evidence="2" id="KW-0812">Transmembrane</keyword>